<dbReference type="RefSeq" id="WP_161351930.1">
    <property type="nucleotide sequence ID" value="NZ_WTUX01000016.1"/>
</dbReference>
<gene>
    <name evidence="1" type="ORF">GQE99_12280</name>
</gene>
<sequence>MNTEQNTLQLPLGVATTHALVDELRRIAKRHGPDLAKIPGPGAVAQRDRVIAWLEEVRAGTWHPSTGALRMLLIDLVTWRCSRIAFSFPTHPVADLKPEPAKDLGGAVFIGAALVEICQCLSRNMGSDAAELQKDALRAYDRILASMTEARFIS</sequence>
<dbReference type="Proteomes" id="UP000467322">
    <property type="component" value="Unassembled WGS sequence"/>
</dbReference>
<proteinExistence type="predicted"/>
<evidence type="ECO:0000313" key="2">
    <source>
        <dbReference type="Proteomes" id="UP000467322"/>
    </source>
</evidence>
<organism evidence="1 2">
    <name type="scientific">Maritimibacter harenae</name>
    <dbReference type="NCBI Taxonomy" id="2606218"/>
    <lineage>
        <taxon>Bacteria</taxon>
        <taxon>Pseudomonadati</taxon>
        <taxon>Pseudomonadota</taxon>
        <taxon>Alphaproteobacteria</taxon>
        <taxon>Rhodobacterales</taxon>
        <taxon>Roseobacteraceae</taxon>
        <taxon>Maritimibacter</taxon>
    </lineage>
</organism>
<dbReference type="EMBL" id="WTUX01000016">
    <property type="protein sequence ID" value="MZR13791.1"/>
    <property type="molecule type" value="Genomic_DNA"/>
</dbReference>
<evidence type="ECO:0000313" key="1">
    <source>
        <dbReference type="EMBL" id="MZR13791.1"/>
    </source>
</evidence>
<comment type="caution">
    <text evidence="1">The sequence shown here is derived from an EMBL/GenBank/DDBJ whole genome shotgun (WGS) entry which is preliminary data.</text>
</comment>
<reference evidence="1 2" key="1">
    <citation type="submission" date="2019-12" db="EMBL/GenBank/DDBJ databases">
        <title>Maritimibacter sp. nov. sp. isolated from sea sand.</title>
        <authorList>
            <person name="Kim J."/>
            <person name="Jeong S.E."/>
            <person name="Jung H.S."/>
            <person name="Jeon C.O."/>
        </authorList>
    </citation>
    <scope>NUCLEOTIDE SEQUENCE [LARGE SCALE GENOMIC DNA]</scope>
    <source>
        <strain evidence="1 2">DP07</strain>
    </source>
</reference>
<dbReference type="AlphaFoldDB" id="A0A845MAJ2"/>
<keyword evidence="2" id="KW-1185">Reference proteome</keyword>
<accession>A0A845MAJ2</accession>
<name>A0A845MAJ2_9RHOB</name>
<protein>
    <submittedName>
        <fullName evidence="1">Uncharacterized protein</fullName>
    </submittedName>
</protein>